<sequence>MILHHETGTVGIGKGLGENGEVNTVSPEDMNLNEMLSIECNENSFTEFYSTFYHQLKEPSEFSFFKVMEYEAKQTALNLQKYIDEAPNDVKQELKKYEISIDVVEAHRKAGEGKTVGKGEDVGNSYLYKRAVGLEDDGEAGLE</sequence>
<reference evidence="1 2" key="1">
    <citation type="submission" date="2017-05" db="EMBL/GenBank/DDBJ databases">
        <authorList>
            <person name="Varghese N."/>
            <person name="Submissions S."/>
        </authorList>
    </citation>
    <scope>NUCLEOTIDE SEQUENCE [LARGE SCALE GENOMIC DNA]</scope>
    <source>
        <strain evidence="1 2">DSM 29371</strain>
    </source>
</reference>
<dbReference type="EMBL" id="FXTC01000001">
    <property type="protein sequence ID" value="SMO43834.1"/>
    <property type="molecule type" value="Genomic_DNA"/>
</dbReference>
<organism evidence="1 2">
    <name type="scientific">Chryseobacterium rhizoplanae</name>
    <dbReference type="NCBI Taxonomy" id="1609531"/>
    <lineage>
        <taxon>Bacteria</taxon>
        <taxon>Pseudomonadati</taxon>
        <taxon>Bacteroidota</taxon>
        <taxon>Flavobacteriia</taxon>
        <taxon>Flavobacteriales</taxon>
        <taxon>Weeksellaceae</taxon>
        <taxon>Chryseobacterium group</taxon>
        <taxon>Chryseobacterium</taxon>
    </lineage>
</organism>
<protein>
    <submittedName>
        <fullName evidence="1">Uncharacterized protein</fullName>
    </submittedName>
</protein>
<dbReference type="RefSeq" id="WP_142716804.1">
    <property type="nucleotide sequence ID" value="NZ_FXTC01000001.1"/>
</dbReference>
<dbReference type="Proteomes" id="UP000316916">
    <property type="component" value="Unassembled WGS sequence"/>
</dbReference>
<gene>
    <name evidence="1" type="ORF">SAMN06265171_101822</name>
</gene>
<dbReference type="AlphaFoldDB" id="A0A521B9Q5"/>
<proteinExistence type="predicted"/>
<accession>A0A521B9Q5</accession>
<evidence type="ECO:0000313" key="2">
    <source>
        <dbReference type="Proteomes" id="UP000316916"/>
    </source>
</evidence>
<evidence type="ECO:0000313" key="1">
    <source>
        <dbReference type="EMBL" id="SMO43834.1"/>
    </source>
</evidence>
<name>A0A521B9Q5_9FLAO</name>
<keyword evidence="2" id="KW-1185">Reference proteome</keyword>